<organism evidence="7 8">
    <name type="scientific">Vibrio ishigakensis</name>
    <dbReference type="NCBI Taxonomy" id="1481914"/>
    <lineage>
        <taxon>Bacteria</taxon>
        <taxon>Pseudomonadati</taxon>
        <taxon>Pseudomonadota</taxon>
        <taxon>Gammaproteobacteria</taxon>
        <taxon>Vibrionales</taxon>
        <taxon>Vibrionaceae</taxon>
        <taxon>Vibrio</taxon>
    </lineage>
</organism>
<dbReference type="Pfam" id="PF00171">
    <property type="entry name" value="Aldedh"/>
    <property type="match status" value="1"/>
</dbReference>
<dbReference type="EMBL" id="BBSA01000010">
    <property type="protein sequence ID" value="GAM63742.1"/>
    <property type="molecule type" value="Genomic_DNA"/>
</dbReference>
<evidence type="ECO:0000256" key="4">
    <source>
        <dbReference type="HAMAP-Rule" id="MF_01174"/>
    </source>
</evidence>
<feature type="active site" evidence="4 5">
    <location>
        <position position="244"/>
    </location>
</feature>
<dbReference type="Gene3D" id="3.40.605.10">
    <property type="entry name" value="Aldehyde Dehydrogenase, Chain A, domain 1"/>
    <property type="match status" value="1"/>
</dbReference>
<dbReference type="InterPro" id="IPR029510">
    <property type="entry name" value="Ald_DH_CS_GLU"/>
</dbReference>
<feature type="binding site" evidence="4">
    <location>
        <begin position="221"/>
        <end position="226"/>
    </location>
    <ligand>
        <name>NAD(+)</name>
        <dbReference type="ChEBI" id="CHEBI:57540"/>
    </ligand>
</feature>
<dbReference type="AlphaFoldDB" id="A0A0B8PGH6"/>
<dbReference type="InterPro" id="IPR017649">
    <property type="entry name" value="SuccinylGlu_semiald_DH_AstD"/>
</dbReference>
<reference evidence="7 8" key="2">
    <citation type="submission" date="2015-01" db="EMBL/GenBank/DDBJ databases">
        <authorList>
            <consortium name="NBRP consortium"/>
            <person name="Sawabe T."/>
            <person name="Meirelles P."/>
            <person name="Feng G."/>
            <person name="Sayaka M."/>
            <person name="Hattori M."/>
            <person name="Ohkuma M."/>
        </authorList>
    </citation>
    <scope>NUCLEOTIDE SEQUENCE [LARGE SCALE GENOMIC DNA]</scope>
    <source>
        <strain evidence="7 8">JCM19232</strain>
    </source>
</reference>
<evidence type="ECO:0000256" key="3">
    <source>
        <dbReference type="ARBA" id="ARBA00023027"/>
    </source>
</evidence>
<dbReference type="InterPro" id="IPR016160">
    <property type="entry name" value="Ald_DH_CS_CYS"/>
</dbReference>
<dbReference type="Gene3D" id="3.40.309.10">
    <property type="entry name" value="Aldehyde Dehydrogenase, Chain A, domain 2"/>
    <property type="match status" value="1"/>
</dbReference>
<comment type="pathway">
    <text evidence="4">Amino-acid degradation; L-arginine degradation via AST pathway; L-glutamate and succinate from L-arginine: step 4/5.</text>
</comment>
<dbReference type="FunFam" id="3.40.605.10:FF:000010">
    <property type="entry name" value="N-succinylglutamate 5-semialdehyde dehydrogenase"/>
    <property type="match status" value="1"/>
</dbReference>
<gene>
    <name evidence="4" type="primary">astD</name>
    <name evidence="7" type="ORF">JCM19232_2152</name>
</gene>
<evidence type="ECO:0000256" key="5">
    <source>
        <dbReference type="PROSITE-ProRule" id="PRU10007"/>
    </source>
</evidence>
<comment type="function">
    <text evidence="4">Catalyzes the NAD-dependent reduction of succinylglutamate semialdehyde into succinylglutamate.</text>
</comment>
<comment type="catalytic activity">
    <reaction evidence="4">
        <text>N-succinyl-L-glutamate 5-semialdehyde + NAD(+) + H2O = N-succinyl-L-glutamate + NADH + 2 H(+)</text>
        <dbReference type="Rhea" id="RHEA:10812"/>
        <dbReference type="ChEBI" id="CHEBI:15377"/>
        <dbReference type="ChEBI" id="CHEBI:15378"/>
        <dbReference type="ChEBI" id="CHEBI:57540"/>
        <dbReference type="ChEBI" id="CHEBI:57945"/>
        <dbReference type="ChEBI" id="CHEBI:58520"/>
        <dbReference type="ChEBI" id="CHEBI:58763"/>
        <dbReference type="EC" id="1.2.1.71"/>
    </reaction>
</comment>
<dbReference type="PROSITE" id="PS00070">
    <property type="entry name" value="ALDEHYDE_DEHYDR_CYS"/>
    <property type="match status" value="1"/>
</dbReference>
<dbReference type="HAMAP" id="MF_01174">
    <property type="entry name" value="Aldedh_AstD"/>
    <property type="match status" value="1"/>
</dbReference>
<dbReference type="InterPro" id="IPR016163">
    <property type="entry name" value="Ald_DH_C"/>
</dbReference>
<evidence type="ECO:0000259" key="6">
    <source>
        <dbReference type="Pfam" id="PF00171"/>
    </source>
</evidence>
<dbReference type="GO" id="GO:0019544">
    <property type="term" value="P:L-arginine catabolic process to L-glutamate"/>
    <property type="evidence" value="ECO:0007669"/>
    <property type="project" value="UniProtKB-UniRule"/>
</dbReference>
<dbReference type="EC" id="1.2.1.71" evidence="4"/>
<evidence type="ECO:0000256" key="2">
    <source>
        <dbReference type="ARBA" id="ARBA00023002"/>
    </source>
</evidence>
<dbReference type="NCBIfam" id="NF006992">
    <property type="entry name" value="PRK09457.1"/>
    <property type="match status" value="1"/>
</dbReference>
<accession>A0A0B8PGH6</accession>
<evidence type="ECO:0000313" key="7">
    <source>
        <dbReference type="EMBL" id="GAM63742.1"/>
    </source>
</evidence>
<protein>
    <recommendedName>
        <fullName evidence="4">N-succinylglutamate 5-semialdehyde dehydrogenase</fullName>
        <ecNumber evidence="4">1.2.1.71</ecNumber>
    </recommendedName>
    <alternativeName>
        <fullName evidence="4">Succinylglutamic semialdehyde dehydrogenase</fullName>
        <shortName evidence="4">SGSD</shortName>
    </alternativeName>
</protein>
<dbReference type="GO" id="GO:0019545">
    <property type="term" value="P:L-arginine catabolic process to succinate"/>
    <property type="evidence" value="ECO:0007669"/>
    <property type="project" value="UniProtKB-UniRule"/>
</dbReference>
<sequence>MTTHFIAGEWISGQGADIQSQSPYNSQTIWQGHSATEGQVELAVMAARTGFLSWKKKSFEQREQIVLRFADLVKENAELIAETISKETGKPIWETRTEAAAMAGKIGLSIKSYHERTGTKHKQVGANDVTLQHRPLGVLAVFGPYNFPVHLPNGHIVPALLAGNTVVFKPSDLTPLCGELAVKLWQEAGLPSGVVNLVQGGKETGIALASSNKIDGLLFTGSANTGHILHRQFAGQPEKMLALEMGGNNPLIVSEEYGDLDAAVYTIIQSAFISAGQRCTCARRLYVPQGEAGDALVARLVEVTKQLKMDQPFADDQPFMGTLISRTAAQQIVEAAEELVGKGAEYLLKGELGENAFLSPTILEASAIDALPDEEYFGPLLQVVRYSGFETAIELANDTQYGLSAGLISIRDAEWEQFSDEIRAGIVNRNRPITGASGDAPFGGPGASGNLRPSAFYAADYCAYPMASIHGAEHYCLSLYHRASLCNFKEGIWELKNCSSNFGVTFASVFAHHHIRFMSC</sequence>
<keyword evidence="3 4" id="KW-0520">NAD</keyword>
<dbReference type="NCBIfam" id="TIGR03240">
    <property type="entry name" value="arg_catab_astD"/>
    <property type="match status" value="1"/>
</dbReference>
<feature type="active site" evidence="4">
    <location>
        <position position="279"/>
    </location>
</feature>
<comment type="similarity">
    <text evidence="4">Belongs to the aldehyde dehydrogenase family. AstD subfamily.</text>
</comment>
<evidence type="ECO:0000256" key="1">
    <source>
        <dbReference type="ARBA" id="ARBA00022503"/>
    </source>
</evidence>
<keyword evidence="1 4" id="KW-0056">Arginine metabolism</keyword>
<dbReference type="CDD" id="cd07095">
    <property type="entry name" value="ALDH_SGSD_AstD"/>
    <property type="match status" value="1"/>
</dbReference>
<dbReference type="UniPathway" id="UPA00185">
    <property type="reaction ID" value="UER00282"/>
</dbReference>
<dbReference type="Proteomes" id="UP000031670">
    <property type="component" value="Unassembled WGS sequence"/>
</dbReference>
<keyword evidence="2 4" id="KW-0560">Oxidoreductase</keyword>
<dbReference type="InterPro" id="IPR016161">
    <property type="entry name" value="Ald_DH/histidinol_DH"/>
</dbReference>
<feature type="domain" description="Aldehyde dehydrogenase" evidence="6">
    <location>
        <begin position="10"/>
        <end position="457"/>
    </location>
</feature>
<dbReference type="SUPFAM" id="SSF53720">
    <property type="entry name" value="ALDH-like"/>
    <property type="match status" value="1"/>
</dbReference>
<proteinExistence type="inferred from homology"/>
<reference evidence="7 8" key="1">
    <citation type="submission" date="2015-01" db="EMBL/GenBank/DDBJ databases">
        <title>Vibrio sp. C5 JCM 19232 whole genome shotgun sequence.</title>
        <authorList>
            <person name="Sawabe T."/>
            <person name="Meirelles P."/>
            <person name="Feng G."/>
            <person name="Sayaka M."/>
            <person name="Hattori M."/>
            <person name="Ohkuma M."/>
        </authorList>
    </citation>
    <scope>NUCLEOTIDE SEQUENCE [LARGE SCALE GENOMIC DNA]</scope>
    <source>
        <strain evidence="7 8">JCM19232</strain>
    </source>
</reference>
<dbReference type="InterPro" id="IPR015590">
    <property type="entry name" value="Aldehyde_DH_dom"/>
</dbReference>
<dbReference type="PROSITE" id="PS00687">
    <property type="entry name" value="ALDEHYDE_DEHYDR_GLU"/>
    <property type="match status" value="1"/>
</dbReference>
<dbReference type="InterPro" id="IPR016162">
    <property type="entry name" value="Ald_DH_N"/>
</dbReference>
<evidence type="ECO:0000313" key="8">
    <source>
        <dbReference type="Proteomes" id="UP000031670"/>
    </source>
</evidence>
<dbReference type="PANTHER" id="PTHR11699">
    <property type="entry name" value="ALDEHYDE DEHYDROGENASE-RELATED"/>
    <property type="match status" value="1"/>
</dbReference>
<comment type="caution">
    <text evidence="7">The sequence shown here is derived from an EMBL/GenBank/DDBJ whole genome shotgun (WGS) entry which is preliminary data.</text>
</comment>
<dbReference type="GO" id="GO:0043824">
    <property type="term" value="F:succinylglutamate-semialdehyde dehydrogenase activity"/>
    <property type="evidence" value="ECO:0007669"/>
    <property type="project" value="UniProtKB-EC"/>
</dbReference>
<name>A0A0B8PGH6_9VIBR</name>